<keyword evidence="3" id="KW-1185">Reference proteome</keyword>
<organism evidence="2 3">
    <name type="scientific">Diacronema lutheri</name>
    <name type="common">Unicellular marine alga</name>
    <name type="synonym">Monochrysis lutheri</name>
    <dbReference type="NCBI Taxonomy" id="2081491"/>
    <lineage>
        <taxon>Eukaryota</taxon>
        <taxon>Haptista</taxon>
        <taxon>Haptophyta</taxon>
        <taxon>Pavlovophyceae</taxon>
        <taxon>Pavlovales</taxon>
        <taxon>Pavlovaceae</taxon>
        <taxon>Diacronema</taxon>
    </lineage>
</organism>
<protein>
    <recommendedName>
        <fullName evidence="1">CobW/HypB/UreG nucleotide-binding domain-containing protein</fullName>
    </recommendedName>
</protein>
<reference evidence="2" key="1">
    <citation type="submission" date="2021-05" db="EMBL/GenBank/DDBJ databases">
        <title>The genome of the haptophyte Pavlova lutheri (Diacronema luteri, Pavlovales) - a model for lipid biosynthesis in eukaryotic algae.</title>
        <authorList>
            <person name="Hulatt C.J."/>
            <person name="Posewitz M.C."/>
        </authorList>
    </citation>
    <scope>NUCLEOTIDE SEQUENCE</scope>
    <source>
        <strain evidence="2">NIVA-4/92</strain>
    </source>
</reference>
<dbReference type="Proteomes" id="UP000751190">
    <property type="component" value="Unassembled WGS sequence"/>
</dbReference>
<dbReference type="AlphaFoldDB" id="A0A8J5XKM8"/>
<proteinExistence type="predicted"/>
<sequence>MARLPVLIITGAPGSGKTTLLNRLLAELDGFAPGSVPAVITHRLAREFGLDTHPVDSAAGSARGGGREVMLRGEMFDFGSGCVCCSPTGDLRQHLLAVRRELVPPAGVALAEGASAQLPPPTHVLVETSGLADPAVFAQLLLTDAELRGAFVLAGVLALVDAAAAESVLGPAGPREDSPSPRAVVQRVSEQLLAADAVAIARARSPESRARAMALIEHALDGAQTRIVDDAGSIGWAQLLALGHARSALLRREGALACAPPTAGPISVSRGDGVGGGHDGAFESACLVEEGMVFAHNMQRWAERVLAIGHTPNGRSLLRVKGVLSLARAPLGSSAADGCTCDLVGVEWSTGGGNSLRARALDAALRGPARAPARPLAHALTAGMDVQPGGCKVLFVGVGLAVNELRAALWEAMVPPGYAHAAEIELDFPDAHKHALQHAADARREPAADPLERAGGEGVPFAALRLSEWLGTARDALLFWAAADDAARWDLAKSSVTREALVGGGGARFVAAPPCGAPHSAIDLATGHRVRADAVGPAVHGAIYELPALERLEVAIHGGSVYVARGRGAKARAAAGQLAPEP</sequence>
<evidence type="ECO:0000313" key="2">
    <source>
        <dbReference type="EMBL" id="KAG8466137.1"/>
    </source>
</evidence>
<dbReference type="InterPro" id="IPR051316">
    <property type="entry name" value="Zinc-reg_GTPase_activator"/>
</dbReference>
<evidence type="ECO:0000259" key="1">
    <source>
        <dbReference type="Pfam" id="PF02492"/>
    </source>
</evidence>
<accession>A0A8J5XKM8</accession>
<dbReference type="OrthoDB" id="258627at2759"/>
<dbReference type="SUPFAM" id="SSF52540">
    <property type="entry name" value="P-loop containing nucleoside triphosphate hydrolases"/>
    <property type="match status" value="1"/>
</dbReference>
<dbReference type="GO" id="GO:0005737">
    <property type="term" value="C:cytoplasm"/>
    <property type="evidence" value="ECO:0007669"/>
    <property type="project" value="TreeGrafter"/>
</dbReference>
<dbReference type="InterPro" id="IPR027417">
    <property type="entry name" value="P-loop_NTPase"/>
</dbReference>
<feature type="domain" description="CobW/HypB/UreG nucleotide-binding" evidence="1">
    <location>
        <begin position="5"/>
        <end position="202"/>
    </location>
</feature>
<dbReference type="Pfam" id="PF02492">
    <property type="entry name" value="cobW"/>
    <property type="match status" value="1"/>
</dbReference>
<gene>
    <name evidence="2" type="ORF">KFE25_001893</name>
</gene>
<dbReference type="OMA" id="DAHKHAL"/>
<name>A0A8J5XKM8_DIALT</name>
<comment type="caution">
    <text evidence="2">The sequence shown here is derived from an EMBL/GenBank/DDBJ whole genome shotgun (WGS) entry which is preliminary data.</text>
</comment>
<dbReference type="PANTHER" id="PTHR13748:SF62">
    <property type="entry name" value="COBW DOMAIN-CONTAINING PROTEIN"/>
    <property type="match status" value="1"/>
</dbReference>
<evidence type="ECO:0000313" key="3">
    <source>
        <dbReference type="Proteomes" id="UP000751190"/>
    </source>
</evidence>
<dbReference type="EMBL" id="JAGTXO010000008">
    <property type="protein sequence ID" value="KAG8466137.1"/>
    <property type="molecule type" value="Genomic_DNA"/>
</dbReference>
<dbReference type="PANTHER" id="PTHR13748">
    <property type="entry name" value="COBW-RELATED"/>
    <property type="match status" value="1"/>
</dbReference>
<dbReference type="Gene3D" id="3.40.50.300">
    <property type="entry name" value="P-loop containing nucleotide triphosphate hydrolases"/>
    <property type="match status" value="1"/>
</dbReference>
<dbReference type="InterPro" id="IPR003495">
    <property type="entry name" value="CobW/HypB/UreG_nucleotide-bd"/>
</dbReference>